<feature type="transmembrane region" description="Helical" evidence="7">
    <location>
        <begin position="135"/>
        <end position="156"/>
    </location>
</feature>
<reference evidence="11" key="1">
    <citation type="submission" date="2018-09" db="EMBL/GenBank/DDBJ databases">
        <authorList>
            <person name="Livingstone P.G."/>
            <person name="Whitworth D.E."/>
        </authorList>
    </citation>
    <scope>NUCLEOTIDE SEQUENCE [LARGE SCALE GENOMIC DNA]</scope>
    <source>
        <strain evidence="11">CA043D</strain>
    </source>
</reference>
<evidence type="ECO:0000256" key="3">
    <source>
        <dbReference type="ARBA" id="ARBA00022741"/>
    </source>
</evidence>
<keyword evidence="11" id="KW-1185">Reference proteome</keyword>
<dbReference type="Pfam" id="PF00005">
    <property type="entry name" value="ABC_tran"/>
    <property type="match status" value="1"/>
</dbReference>
<dbReference type="GO" id="GO:0034775">
    <property type="term" value="P:glutathione transmembrane transport"/>
    <property type="evidence" value="ECO:0007669"/>
    <property type="project" value="InterPro"/>
</dbReference>
<evidence type="ECO:0000259" key="9">
    <source>
        <dbReference type="PROSITE" id="PS50929"/>
    </source>
</evidence>
<feature type="transmembrane region" description="Helical" evidence="7">
    <location>
        <begin position="51"/>
        <end position="69"/>
    </location>
</feature>
<sequence>MSRHPLRQVLPGLGLRPRTVGFAVALGTAALFASTALGALSAWLIARAAEMPPVLDLTLAIVGVRALGLSRAGLRYAHRLVAHELAFRGVARLRARLVDALARGPLTRVLGLKRGDLVARLGGDVDAVGEAVIRALVPMAIAAGVGIGSVALLAFFLPAAAWALAVSLAVAGGVAPWMSARALALLEQASSATRSHQLATALELLEGAAEWKVSGQAPVLLGALREDDLWLERLSARAARWTAAATFLMHGAWSVSVGAALVLGFAALGRGALSRVELCVVVLVPLGAFEALQSMPAALTQLLRSTEAARRLLPFLDAPEAATPAAALPAPAPAAPLRAEGLACGWPDSSAAVSGIDLTVRRGMSLALTGPSGSGKTTLLLSLAGHLPPKAGAVKLGDVSLADVSEQRRVELLHYSAEDAHLFDTTLRENLRVVRATLTDDEAVAALHKAGLGEWYARQPQGLDTPLGRGGEALSGGERRRVLLARAWLSEAHWILLDEPTEHLDSRTAARVMRDLDGMKAHGRGLVVVTHDADVARMLDSVHLLDAADGAGRAGTAVQWGGAEGL</sequence>
<evidence type="ECO:0000259" key="8">
    <source>
        <dbReference type="PROSITE" id="PS50893"/>
    </source>
</evidence>
<evidence type="ECO:0000256" key="6">
    <source>
        <dbReference type="ARBA" id="ARBA00023136"/>
    </source>
</evidence>
<dbReference type="PROSITE" id="PS50893">
    <property type="entry name" value="ABC_TRANSPORTER_2"/>
    <property type="match status" value="1"/>
</dbReference>
<evidence type="ECO:0000256" key="2">
    <source>
        <dbReference type="ARBA" id="ARBA00022692"/>
    </source>
</evidence>
<dbReference type="GO" id="GO:0005886">
    <property type="term" value="C:plasma membrane"/>
    <property type="evidence" value="ECO:0007669"/>
    <property type="project" value="UniProtKB-SubCell"/>
</dbReference>
<evidence type="ECO:0000313" key="10">
    <source>
        <dbReference type="EMBL" id="RKG99608.1"/>
    </source>
</evidence>
<dbReference type="SMART" id="SM00382">
    <property type="entry name" value="AAA"/>
    <property type="match status" value="1"/>
</dbReference>
<dbReference type="InterPro" id="IPR003439">
    <property type="entry name" value="ABC_transporter-like_ATP-bd"/>
</dbReference>
<dbReference type="CDD" id="cd03228">
    <property type="entry name" value="ABCC_MRP_Like"/>
    <property type="match status" value="1"/>
</dbReference>
<dbReference type="SUPFAM" id="SSF90123">
    <property type="entry name" value="ABC transporter transmembrane region"/>
    <property type="match status" value="1"/>
</dbReference>
<keyword evidence="6 7" id="KW-0472">Membrane</keyword>
<feature type="transmembrane region" description="Helical" evidence="7">
    <location>
        <begin position="162"/>
        <end position="186"/>
    </location>
</feature>
<feature type="transmembrane region" description="Helical" evidence="7">
    <location>
        <begin position="20"/>
        <end position="45"/>
    </location>
</feature>
<evidence type="ECO:0000256" key="5">
    <source>
        <dbReference type="ARBA" id="ARBA00022989"/>
    </source>
</evidence>
<dbReference type="PANTHER" id="PTHR24221:SF654">
    <property type="entry name" value="ATP-BINDING CASSETTE SUB-FAMILY B MEMBER 6"/>
    <property type="match status" value="1"/>
</dbReference>
<dbReference type="InterPro" id="IPR039421">
    <property type="entry name" value="Type_1_exporter"/>
</dbReference>
<dbReference type="GO" id="GO:0045454">
    <property type="term" value="P:cell redox homeostasis"/>
    <property type="evidence" value="ECO:0007669"/>
    <property type="project" value="InterPro"/>
</dbReference>
<evidence type="ECO:0000313" key="11">
    <source>
        <dbReference type="Proteomes" id="UP000268313"/>
    </source>
</evidence>
<feature type="domain" description="ABC transmembrane type-1" evidence="9">
    <location>
        <begin position="22"/>
        <end position="304"/>
    </location>
</feature>
<dbReference type="PANTHER" id="PTHR24221">
    <property type="entry name" value="ATP-BINDING CASSETTE SUB-FAMILY B"/>
    <property type="match status" value="1"/>
</dbReference>
<dbReference type="PROSITE" id="PS00211">
    <property type="entry name" value="ABC_TRANSPORTER_1"/>
    <property type="match status" value="1"/>
</dbReference>
<keyword evidence="5 7" id="KW-1133">Transmembrane helix</keyword>
<protein>
    <submittedName>
        <fullName evidence="10">Thiol reductant ABC exporter subunit CydC</fullName>
    </submittedName>
</protein>
<dbReference type="InterPro" id="IPR017871">
    <property type="entry name" value="ABC_transporter-like_CS"/>
</dbReference>
<feature type="domain" description="ABC transporter" evidence="8">
    <location>
        <begin position="337"/>
        <end position="566"/>
    </location>
</feature>
<comment type="caution">
    <text evidence="10">The sequence shown here is derived from an EMBL/GenBank/DDBJ whole genome shotgun (WGS) entry which is preliminary data.</text>
</comment>
<dbReference type="GO" id="GO:0016887">
    <property type="term" value="F:ATP hydrolysis activity"/>
    <property type="evidence" value="ECO:0007669"/>
    <property type="project" value="InterPro"/>
</dbReference>
<comment type="subcellular location">
    <subcellularLocation>
        <location evidence="1">Cell membrane</location>
        <topology evidence="1">Multi-pass membrane protein</topology>
    </subcellularLocation>
</comment>
<dbReference type="Proteomes" id="UP000268313">
    <property type="component" value="Unassembled WGS sequence"/>
</dbReference>
<dbReference type="Gene3D" id="3.40.50.300">
    <property type="entry name" value="P-loop containing nucleotide triphosphate hydrolases"/>
    <property type="match status" value="1"/>
</dbReference>
<gene>
    <name evidence="10" type="primary">cydC</name>
    <name evidence="10" type="ORF">D7X32_26020</name>
</gene>
<dbReference type="InterPro" id="IPR003593">
    <property type="entry name" value="AAA+_ATPase"/>
</dbReference>
<evidence type="ECO:0000256" key="4">
    <source>
        <dbReference type="ARBA" id="ARBA00022840"/>
    </source>
</evidence>
<dbReference type="RefSeq" id="WP_120605268.1">
    <property type="nucleotide sequence ID" value="NZ_RAWE01000110.1"/>
</dbReference>
<dbReference type="SUPFAM" id="SSF52540">
    <property type="entry name" value="P-loop containing nucleoside triphosphate hydrolases"/>
    <property type="match status" value="1"/>
</dbReference>
<dbReference type="InterPro" id="IPR014223">
    <property type="entry name" value="ABC_CydC/D"/>
</dbReference>
<organism evidence="10 11">
    <name type="scientific">Corallococcus carmarthensis</name>
    <dbReference type="NCBI Taxonomy" id="2316728"/>
    <lineage>
        <taxon>Bacteria</taxon>
        <taxon>Pseudomonadati</taxon>
        <taxon>Myxococcota</taxon>
        <taxon>Myxococcia</taxon>
        <taxon>Myxococcales</taxon>
        <taxon>Cystobacterineae</taxon>
        <taxon>Myxococcaceae</taxon>
        <taxon>Corallococcus</taxon>
    </lineage>
</organism>
<evidence type="ECO:0000256" key="1">
    <source>
        <dbReference type="ARBA" id="ARBA00004651"/>
    </source>
</evidence>
<dbReference type="AlphaFoldDB" id="A0A3A8JXH5"/>
<keyword evidence="2 7" id="KW-0812">Transmembrane</keyword>
<proteinExistence type="predicted"/>
<dbReference type="GO" id="GO:0005524">
    <property type="term" value="F:ATP binding"/>
    <property type="evidence" value="ECO:0007669"/>
    <property type="project" value="UniProtKB-KW"/>
</dbReference>
<dbReference type="EMBL" id="RAWE01000110">
    <property type="protein sequence ID" value="RKG99608.1"/>
    <property type="molecule type" value="Genomic_DNA"/>
</dbReference>
<dbReference type="Gene3D" id="1.20.1560.10">
    <property type="entry name" value="ABC transporter type 1, transmembrane domain"/>
    <property type="match status" value="1"/>
</dbReference>
<dbReference type="OrthoDB" id="9806127at2"/>
<dbReference type="InterPro" id="IPR036640">
    <property type="entry name" value="ABC1_TM_sf"/>
</dbReference>
<keyword evidence="4" id="KW-0067">ATP-binding</keyword>
<accession>A0A3A8JXH5</accession>
<name>A0A3A8JXH5_9BACT</name>
<dbReference type="NCBIfam" id="TIGR02868">
    <property type="entry name" value="CydC"/>
    <property type="match status" value="1"/>
</dbReference>
<dbReference type="GO" id="GO:0034040">
    <property type="term" value="F:ATPase-coupled lipid transmembrane transporter activity"/>
    <property type="evidence" value="ECO:0007669"/>
    <property type="project" value="TreeGrafter"/>
</dbReference>
<evidence type="ECO:0000256" key="7">
    <source>
        <dbReference type="SAM" id="Phobius"/>
    </source>
</evidence>
<dbReference type="InterPro" id="IPR011527">
    <property type="entry name" value="ABC1_TM_dom"/>
</dbReference>
<dbReference type="GO" id="GO:0140359">
    <property type="term" value="F:ABC-type transporter activity"/>
    <property type="evidence" value="ECO:0007669"/>
    <property type="project" value="InterPro"/>
</dbReference>
<dbReference type="InterPro" id="IPR027417">
    <property type="entry name" value="P-loop_NTPase"/>
</dbReference>
<dbReference type="PROSITE" id="PS50929">
    <property type="entry name" value="ABC_TM1F"/>
    <property type="match status" value="1"/>
</dbReference>
<keyword evidence="3" id="KW-0547">Nucleotide-binding</keyword>
<feature type="transmembrane region" description="Helical" evidence="7">
    <location>
        <begin position="241"/>
        <end position="266"/>
    </location>
</feature>